<keyword evidence="2" id="KW-0808">Transferase</keyword>
<dbReference type="EMBL" id="DXGE01000034">
    <property type="protein sequence ID" value="HIW86495.1"/>
    <property type="molecule type" value="Genomic_DNA"/>
</dbReference>
<dbReference type="Gene3D" id="3.30.559.10">
    <property type="entry name" value="Chloramphenicol acetyltransferase-like domain"/>
    <property type="match status" value="2"/>
</dbReference>
<comment type="cofactor">
    <cofactor evidence="1">
        <name>(R)-lipoate</name>
        <dbReference type="ChEBI" id="CHEBI:83088"/>
    </cofactor>
</comment>
<dbReference type="Proteomes" id="UP000824205">
    <property type="component" value="Unassembled WGS sequence"/>
</dbReference>
<organism evidence="5 6">
    <name type="scientific">Candidatus Eubacterium faecipullorum</name>
    <dbReference type="NCBI Taxonomy" id="2838571"/>
    <lineage>
        <taxon>Bacteria</taxon>
        <taxon>Bacillati</taxon>
        <taxon>Bacillota</taxon>
        <taxon>Clostridia</taxon>
        <taxon>Eubacteriales</taxon>
        <taxon>Eubacteriaceae</taxon>
        <taxon>Eubacterium</taxon>
    </lineage>
</organism>
<keyword evidence="3" id="KW-0012">Acyltransferase</keyword>
<protein>
    <submittedName>
        <fullName evidence="5">2-oxo acid dehydrogenase subunit E2</fullName>
    </submittedName>
</protein>
<sequence length="334" mass="37624">MSVYKKEYFKIARKIVSNMTSESWEQIPHTTASYEADVTELMKYYKKLNEGVTDPADKITVNTLALKIICEGLKAAPKMNTTLAFSRRLVRGTLCYHDTIDISMPMILKTGEMMTVNMHDMGNKSLLEMTHAIADTVRRANNSDMNEVMFEVSLDNTLKGLKKGRLLQTFCRLFGSKMPGRHKVKTLSGAAKKAYYSIPVEDRLTKHDIEQGTTTISNLGSVYTGQKGECFLLEIIPPQTTAFAVNAIQDRPAVVTDGSGNKKIEIRQIMPITVAIDHRALDYGDCVPFFKRLDEIFAAPQIILTWRDNRSSVTAEREKYTASENVRLKSRTAF</sequence>
<evidence type="ECO:0000259" key="4">
    <source>
        <dbReference type="Pfam" id="PF00198"/>
    </source>
</evidence>
<dbReference type="GO" id="GO:0005737">
    <property type="term" value="C:cytoplasm"/>
    <property type="evidence" value="ECO:0007669"/>
    <property type="project" value="TreeGrafter"/>
</dbReference>
<evidence type="ECO:0000313" key="5">
    <source>
        <dbReference type="EMBL" id="HIW86495.1"/>
    </source>
</evidence>
<comment type="caution">
    <text evidence="5">The sequence shown here is derived from an EMBL/GenBank/DDBJ whole genome shotgun (WGS) entry which is preliminary data.</text>
</comment>
<gene>
    <name evidence="5" type="ORF">IAA48_08385</name>
</gene>
<evidence type="ECO:0000256" key="1">
    <source>
        <dbReference type="ARBA" id="ARBA00001938"/>
    </source>
</evidence>
<dbReference type="InterPro" id="IPR050743">
    <property type="entry name" value="2-oxoacid_DH_E2_comp"/>
</dbReference>
<dbReference type="Pfam" id="PF00198">
    <property type="entry name" value="2-oxoacid_dh"/>
    <property type="match status" value="2"/>
</dbReference>
<dbReference type="PANTHER" id="PTHR43178">
    <property type="entry name" value="DIHYDROLIPOAMIDE ACETYLTRANSFERASE COMPONENT OF PYRUVATE DEHYDROGENASE COMPLEX"/>
    <property type="match status" value="1"/>
</dbReference>
<feature type="domain" description="2-oxoacid dehydrogenase acyltransferase catalytic" evidence="4">
    <location>
        <begin position="201"/>
        <end position="303"/>
    </location>
</feature>
<reference evidence="5" key="1">
    <citation type="journal article" date="2021" name="PeerJ">
        <title>Extensive microbial diversity within the chicken gut microbiome revealed by metagenomics and culture.</title>
        <authorList>
            <person name="Gilroy R."/>
            <person name="Ravi A."/>
            <person name="Getino M."/>
            <person name="Pursley I."/>
            <person name="Horton D.L."/>
            <person name="Alikhan N.F."/>
            <person name="Baker D."/>
            <person name="Gharbi K."/>
            <person name="Hall N."/>
            <person name="Watson M."/>
            <person name="Adriaenssens E.M."/>
            <person name="Foster-Nyarko E."/>
            <person name="Jarju S."/>
            <person name="Secka A."/>
            <person name="Antonio M."/>
            <person name="Oren A."/>
            <person name="Chaudhuri R.R."/>
            <person name="La Ragione R."/>
            <person name="Hildebrand F."/>
            <person name="Pallen M.J."/>
        </authorList>
    </citation>
    <scope>NUCLEOTIDE SEQUENCE</scope>
    <source>
        <strain evidence="5">421</strain>
    </source>
</reference>
<dbReference type="SUPFAM" id="SSF52777">
    <property type="entry name" value="CoA-dependent acyltransferases"/>
    <property type="match status" value="1"/>
</dbReference>
<dbReference type="AlphaFoldDB" id="A0A9D1RFH8"/>
<dbReference type="GO" id="GO:0016407">
    <property type="term" value="F:acetyltransferase activity"/>
    <property type="evidence" value="ECO:0007669"/>
    <property type="project" value="TreeGrafter"/>
</dbReference>
<dbReference type="InterPro" id="IPR001078">
    <property type="entry name" value="2-oxoacid_DH_actylTfrase"/>
</dbReference>
<accession>A0A9D1RFH8</accession>
<evidence type="ECO:0000256" key="2">
    <source>
        <dbReference type="ARBA" id="ARBA00022679"/>
    </source>
</evidence>
<proteinExistence type="predicted"/>
<evidence type="ECO:0000313" key="6">
    <source>
        <dbReference type="Proteomes" id="UP000824205"/>
    </source>
</evidence>
<evidence type="ECO:0000256" key="3">
    <source>
        <dbReference type="ARBA" id="ARBA00023315"/>
    </source>
</evidence>
<dbReference type="InterPro" id="IPR023213">
    <property type="entry name" value="CAT-like_dom_sf"/>
</dbReference>
<name>A0A9D1RFH8_9FIRM</name>
<dbReference type="PANTHER" id="PTHR43178:SF5">
    <property type="entry name" value="LIPOAMIDE ACYLTRANSFERASE COMPONENT OF BRANCHED-CHAIN ALPHA-KETO ACID DEHYDROGENASE COMPLEX, MITOCHONDRIAL"/>
    <property type="match status" value="1"/>
</dbReference>
<dbReference type="GO" id="GO:0031405">
    <property type="term" value="F:lipoic acid binding"/>
    <property type="evidence" value="ECO:0007669"/>
    <property type="project" value="TreeGrafter"/>
</dbReference>
<reference evidence="5" key="2">
    <citation type="submission" date="2021-04" db="EMBL/GenBank/DDBJ databases">
        <authorList>
            <person name="Gilroy R."/>
        </authorList>
    </citation>
    <scope>NUCLEOTIDE SEQUENCE</scope>
    <source>
        <strain evidence="5">421</strain>
    </source>
</reference>
<feature type="domain" description="2-oxoacid dehydrogenase acyltransferase catalytic" evidence="4">
    <location>
        <begin position="10"/>
        <end position="146"/>
    </location>
</feature>